<dbReference type="InterPro" id="IPR021109">
    <property type="entry name" value="Peptidase_aspartic_dom_sf"/>
</dbReference>
<evidence type="ECO:0000313" key="4">
    <source>
        <dbReference type="EMBL" id="KAH9642899.1"/>
    </source>
</evidence>
<evidence type="ECO:0000313" key="5">
    <source>
        <dbReference type="Proteomes" id="UP000814243"/>
    </source>
</evidence>
<dbReference type="Gene3D" id="2.40.70.10">
    <property type="entry name" value="Acid Proteases"/>
    <property type="match status" value="1"/>
</dbReference>
<dbReference type="Pfam" id="PF12259">
    <property type="entry name" value="Baculo_F"/>
    <property type="match status" value="1"/>
</dbReference>
<keyword evidence="1" id="KW-0175">Coiled coil</keyword>
<feature type="coiled-coil region" evidence="1">
    <location>
        <begin position="651"/>
        <end position="678"/>
    </location>
</feature>
<organism evidence="4 5">
    <name type="scientific">Spodoptera exigua</name>
    <name type="common">Beet armyworm</name>
    <name type="synonym">Noctua fulgens</name>
    <dbReference type="NCBI Taxonomy" id="7107"/>
    <lineage>
        <taxon>Eukaryota</taxon>
        <taxon>Metazoa</taxon>
        <taxon>Ecdysozoa</taxon>
        <taxon>Arthropoda</taxon>
        <taxon>Hexapoda</taxon>
        <taxon>Insecta</taxon>
        <taxon>Pterygota</taxon>
        <taxon>Neoptera</taxon>
        <taxon>Endopterygota</taxon>
        <taxon>Lepidoptera</taxon>
        <taxon>Glossata</taxon>
        <taxon>Ditrysia</taxon>
        <taxon>Noctuoidea</taxon>
        <taxon>Noctuidae</taxon>
        <taxon>Amphipyrinae</taxon>
        <taxon>Spodoptera</taxon>
    </lineage>
</organism>
<keyword evidence="3" id="KW-0472">Membrane</keyword>
<keyword evidence="3" id="KW-0812">Transmembrane</keyword>
<evidence type="ECO:0008006" key="6">
    <source>
        <dbReference type="Google" id="ProtNLM"/>
    </source>
</evidence>
<protein>
    <recommendedName>
        <fullName evidence="6">Peptidase A2 domain-containing protein</fullName>
    </recommendedName>
</protein>
<dbReference type="Proteomes" id="UP000814243">
    <property type="component" value="Unassembled WGS sequence"/>
</dbReference>
<reference evidence="4" key="1">
    <citation type="journal article" date="2021" name="G3 (Bethesda)">
        <title>Genome and transcriptome analysis of the beet armyworm Spodoptera exigua reveals targets for pest control. .</title>
        <authorList>
            <person name="Simon S."/>
            <person name="Breeschoten T."/>
            <person name="Jansen H.J."/>
            <person name="Dirks R.P."/>
            <person name="Schranz M.E."/>
            <person name="Ros V.I.D."/>
        </authorList>
    </citation>
    <scope>NUCLEOTIDE SEQUENCE</scope>
    <source>
        <strain evidence="4">TB_SE_WUR_2020</strain>
    </source>
</reference>
<dbReference type="AlphaFoldDB" id="A0A922MUA4"/>
<gene>
    <name evidence="4" type="ORF">HF086_003498</name>
</gene>
<name>A0A922MUA4_SPOEX</name>
<feature type="region of interest" description="Disordered" evidence="2">
    <location>
        <begin position="1"/>
        <end position="93"/>
    </location>
</feature>
<evidence type="ECO:0000256" key="2">
    <source>
        <dbReference type="SAM" id="MobiDB-lite"/>
    </source>
</evidence>
<keyword evidence="3" id="KW-1133">Transmembrane helix</keyword>
<feature type="transmembrane region" description="Helical" evidence="3">
    <location>
        <begin position="680"/>
        <end position="698"/>
    </location>
</feature>
<evidence type="ECO:0000256" key="3">
    <source>
        <dbReference type="SAM" id="Phobius"/>
    </source>
</evidence>
<dbReference type="InterPro" id="IPR022048">
    <property type="entry name" value="Envelope_fusion-like"/>
</dbReference>
<accession>A0A922MUA4</accession>
<proteinExistence type="predicted"/>
<dbReference type="SUPFAM" id="SSF50630">
    <property type="entry name" value="Acid proteases"/>
    <property type="match status" value="1"/>
</dbReference>
<sequence>MSSTNFASHPKEMSPSKFASHPKEMSLSNFASHPKEMSPSNFASHPKEMSPSNFASHPKEMSLSNFASHPKEMSPSNFASHPKEMSPSNFAPHLKEMSSSSFSDFASLPKEMSTSKSTFQSVKLSTATSSDNSKPIYEINDYCKKIALPHTYLLTNYAPEKLCFLVDTGSTISIVKKSCLQNHPNLSTETVKLKGINSSESPVETLGTFQMEFHVSEKMYKYKFHVTKDDINLPNYDGIIGSDFCSYFKSNIDYSLKSISIFNHSIPIFYSQPSYNIPARSEVVVECTVSNYFPKLYHNNEALILNHVLREGVYVANCIVSIKPNGKTNVTILNTTDSDIELKDYHVSATPLELDYSTINSYNINATSCSKTDRISKVTILHPSVISPLNLYLELSKHSSQISKRLDFPVPLTIQNIHSIIDVSEFSSYYYNNKVIFILQIPLITPDRFMAYKNIPLPTPHDDSHSTFALIQPSNSYIALSDDRMHYAMLDTLDKCKIINSNISICELNTVYSCISNPNCESKMLTEITLSLPTECNAKILYGQIDIWQKLRNNKWIYVQSNTNKLTIKCDENIDDHSIIGTGIVKLSPNCIGYSKTVQLIPTSSYSLFTKSPLDIRFDITADDCCKKDIFNKSLPHLSPISLTKINLDSLKYATHQMDNLEQELNNLENESHFIKYGPYYSTFTYILIVCLFLYIVYKLYKYFKNKHSSNTGCCVQIFNQCYNQKSKRRCNISNSMEMTEVSSASEEDNKSVQSLPVQYPNYKSTRKVNKVKFPSNRNLNF</sequence>
<dbReference type="CDD" id="cd00303">
    <property type="entry name" value="retropepsin_like"/>
    <property type="match status" value="1"/>
</dbReference>
<comment type="caution">
    <text evidence="4">The sequence shown here is derived from an EMBL/GenBank/DDBJ whole genome shotgun (WGS) entry which is preliminary data.</text>
</comment>
<evidence type="ECO:0000256" key="1">
    <source>
        <dbReference type="SAM" id="Coils"/>
    </source>
</evidence>
<dbReference type="EMBL" id="JACEFF010000167">
    <property type="protein sequence ID" value="KAH9642899.1"/>
    <property type="molecule type" value="Genomic_DNA"/>
</dbReference>